<sequence length="71" mass="8115">MNRPQWYSDMHSAVGSLFDEYRRQAEVETQAQTGLLEDDNDEIDAEANEYSSFGKRSISSLNAQWKKAKAV</sequence>
<organism evidence="1 2">
    <name type="scientific">Dactylonectria macrodidyma</name>
    <dbReference type="NCBI Taxonomy" id="307937"/>
    <lineage>
        <taxon>Eukaryota</taxon>
        <taxon>Fungi</taxon>
        <taxon>Dikarya</taxon>
        <taxon>Ascomycota</taxon>
        <taxon>Pezizomycotina</taxon>
        <taxon>Sordariomycetes</taxon>
        <taxon>Hypocreomycetidae</taxon>
        <taxon>Hypocreales</taxon>
        <taxon>Nectriaceae</taxon>
        <taxon>Dactylonectria</taxon>
    </lineage>
</organism>
<gene>
    <name evidence="1" type="ORF">EDB81DRAFT_618472</name>
</gene>
<feature type="non-terminal residue" evidence="1">
    <location>
        <position position="71"/>
    </location>
</feature>
<evidence type="ECO:0000313" key="1">
    <source>
        <dbReference type="EMBL" id="KAH7110467.1"/>
    </source>
</evidence>
<keyword evidence="2" id="KW-1185">Reference proteome</keyword>
<dbReference type="AlphaFoldDB" id="A0A9P9D0W9"/>
<dbReference type="EMBL" id="JAGMUV010000045">
    <property type="protein sequence ID" value="KAH7110467.1"/>
    <property type="molecule type" value="Genomic_DNA"/>
</dbReference>
<reference evidence="1" key="1">
    <citation type="journal article" date="2021" name="Nat. Commun.">
        <title>Genetic determinants of endophytism in the Arabidopsis root mycobiome.</title>
        <authorList>
            <person name="Mesny F."/>
            <person name="Miyauchi S."/>
            <person name="Thiergart T."/>
            <person name="Pickel B."/>
            <person name="Atanasova L."/>
            <person name="Karlsson M."/>
            <person name="Huettel B."/>
            <person name="Barry K.W."/>
            <person name="Haridas S."/>
            <person name="Chen C."/>
            <person name="Bauer D."/>
            <person name="Andreopoulos W."/>
            <person name="Pangilinan J."/>
            <person name="LaButti K."/>
            <person name="Riley R."/>
            <person name="Lipzen A."/>
            <person name="Clum A."/>
            <person name="Drula E."/>
            <person name="Henrissat B."/>
            <person name="Kohler A."/>
            <person name="Grigoriev I.V."/>
            <person name="Martin F.M."/>
            <person name="Hacquard S."/>
        </authorList>
    </citation>
    <scope>NUCLEOTIDE SEQUENCE</scope>
    <source>
        <strain evidence="1">MPI-CAGE-AT-0147</strain>
    </source>
</reference>
<comment type="caution">
    <text evidence="1">The sequence shown here is derived from an EMBL/GenBank/DDBJ whole genome shotgun (WGS) entry which is preliminary data.</text>
</comment>
<evidence type="ECO:0000313" key="2">
    <source>
        <dbReference type="Proteomes" id="UP000738349"/>
    </source>
</evidence>
<protein>
    <submittedName>
        <fullName evidence="1">Uncharacterized protein</fullName>
    </submittedName>
</protein>
<dbReference type="OrthoDB" id="5094075at2759"/>
<dbReference type="Proteomes" id="UP000738349">
    <property type="component" value="Unassembled WGS sequence"/>
</dbReference>
<proteinExistence type="predicted"/>
<name>A0A9P9D0W9_9HYPO</name>
<accession>A0A9P9D0W9</accession>